<evidence type="ECO:0008006" key="2">
    <source>
        <dbReference type="Google" id="ProtNLM"/>
    </source>
</evidence>
<sequence>MRRWVTVVLGVLGALVVAAVGGVALFTQTDWGRERVRRFAVDALQGAAHGVVRVGRVRGNLLKGITVEGLSITDSAGNPFVAADEVTARYALRNFVSRRVYLDDVRLVRPVIVLDRPPGGQWNYERIFPRDTAPDDSTKAPGFGSWVRLTDTEVVDGRVLVRIPWQPDSTLAAAERDSVMRAALAGESRNMVVRAATVPGYQQVIELTALTGRFAELRIADPGTNVILVRAERLRMIAAPFRPPVADVRDVAGTFELDADSLWFQGARARFPSSQAVLSGRYVFEGGDFALRARANPAAFADLRWVLPALPDSGGGQLDFALNWAGGRQRYVGQNMDVRTGPTTIAGQFGVDLTDDAFELHKTNVRFEALDSDLIARLFPGLALPRPGVLTGRALADGTAEALQLDADVTFDDRTAGRNRVIAVGEIGFDSTSFRARDLRLTLAPVQVALATEPPGGRRPAGAAAPLRVQQAEARESTSTIPVRGTVSGSLVLDGSTTGALTARRVDLTHLDRGLRSRVTGDALVRLAREPYFVDVDLMARPLALATVGRFAPAAGLRGLATGPIRARGTLADLFVDSRLAVTGGGSIAARGRLDLASEELGYDLATTARLFNANAVTTKAPRTRLTATARARGGGFDPATMRLDASAAVEASQFDTLGVDAASLRVSVANGLARLDTLRASVAGARLEAAGRFGLRAGQSGEVVYRFAADSLAPFQRYLPPDTAALRARPAVAAAAI</sequence>
<feature type="non-terminal residue" evidence="1">
    <location>
        <position position="738"/>
    </location>
</feature>
<dbReference type="PANTHER" id="PTHR30441">
    <property type="entry name" value="DUF748 DOMAIN-CONTAINING PROTEIN"/>
    <property type="match status" value="1"/>
</dbReference>
<evidence type="ECO:0000313" key="1">
    <source>
        <dbReference type="EMBL" id="CAA9324429.1"/>
    </source>
</evidence>
<protein>
    <recommendedName>
        <fullName evidence="2">AsmA-like C-terminal domain-containing protein</fullName>
    </recommendedName>
</protein>
<accession>A0A6J4L8Z2</accession>
<organism evidence="1">
    <name type="scientific">uncultured Gemmatimonadaceae bacterium</name>
    <dbReference type="NCBI Taxonomy" id="246130"/>
    <lineage>
        <taxon>Bacteria</taxon>
        <taxon>Pseudomonadati</taxon>
        <taxon>Gemmatimonadota</taxon>
        <taxon>Gemmatimonadia</taxon>
        <taxon>Gemmatimonadales</taxon>
        <taxon>Gemmatimonadaceae</taxon>
        <taxon>environmental samples</taxon>
    </lineage>
</organism>
<dbReference type="GO" id="GO:0090313">
    <property type="term" value="P:regulation of protein targeting to membrane"/>
    <property type="evidence" value="ECO:0007669"/>
    <property type="project" value="TreeGrafter"/>
</dbReference>
<proteinExistence type="predicted"/>
<reference evidence="1" key="1">
    <citation type="submission" date="2020-02" db="EMBL/GenBank/DDBJ databases">
        <authorList>
            <person name="Meier V. D."/>
        </authorList>
    </citation>
    <scope>NUCLEOTIDE SEQUENCE</scope>
    <source>
        <strain evidence="1">AVDCRST_MAG40</strain>
    </source>
</reference>
<dbReference type="EMBL" id="CADCTX010000507">
    <property type="protein sequence ID" value="CAA9324429.1"/>
    <property type="molecule type" value="Genomic_DNA"/>
</dbReference>
<name>A0A6J4L8Z2_9BACT</name>
<dbReference type="GO" id="GO:0005886">
    <property type="term" value="C:plasma membrane"/>
    <property type="evidence" value="ECO:0007669"/>
    <property type="project" value="TreeGrafter"/>
</dbReference>
<dbReference type="AlphaFoldDB" id="A0A6J4L8Z2"/>
<dbReference type="PANTHER" id="PTHR30441:SF4">
    <property type="entry name" value="PROTEIN ASMA"/>
    <property type="match status" value="1"/>
</dbReference>
<dbReference type="InterPro" id="IPR052894">
    <property type="entry name" value="AsmA-related"/>
</dbReference>
<gene>
    <name evidence="1" type="ORF">AVDCRST_MAG40-1622</name>
</gene>